<keyword evidence="3 4" id="KW-0998">Cell outer membrane</keyword>
<feature type="signal peptide" evidence="4">
    <location>
        <begin position="1"/>
        <end position="28"/>
    </location>
</feature>
<keyword evidence="1 4" id="KW-0732">Signal</keyword>
<comment type="subcellular location">
    <subcellularLocation>
        <location evidence="4">Cell outer membrane</location>
    </subcellularLocation>
</comment>
<evidence type="ECO:0000313" key="7">
    <source>
        <dbReference type="EMBL" id="RRN04630.1"/>
    </source>
</evidence>
<organism evidence="7 8">
    <name type="scientific">Bibersteinia trehalosi</name>
    <name type="common">Pasteurella trehalosi</name>
    <dbReference type="NCBI Taxonomy" id="47735"/>
    <lineage>
        <taxon>Bacteria</taxon>
        <taxon>Pseudomonadati</taxon>
        <taxon>Pseudomonadota</taxon>
        <taxon>Gammaproteobacteria</taxon>
        <taxon>Pasteurellales</taxon>
        <taxon>Pasteurellaceae</taxon>
        <taxon>Bibersteinia</taxon>
    </lineage>
</organism>
<dbReference type="PANTHER" id="PTHR30189">
    <property type="entry name" value="LPS-ASSEMBLY PROTEIN"/>
    <property type="match status" value="1"/>
</dbReference>
<comment type="function">
    <text evidence="4">Together with LptE, is involved in the assembly of lipopolysaccharide (LPS) at the surface of the outer membrane.</text>
</comment>
<dbReference type="Proteomes" id="UP000276010">
    <property type="component" value="Unassembled WGS sequence"/>
</dbReference>
<gene>
    <name evidence="4 7" type="primary">lptD</name>
    <name evidence="7" type="ORF">EIM44_04095</name>
</gene>
<evidence type="ECO:0000259" key="6">
    <source>
        <dbReference type="Pfam" id="PF04453"/>
    </source>
</evidence>
<evidence type="ECO:0000256" key="4">
    <source>
        <dbReference type="HAMAP-Rule" id="MF_01411"/>
    </source>
</evidence>
<comment type="caution">
    <text evidence="7">The sequence shown here is derived from an EMBL/GenBank/DDBJ whole genome shotgun (WGS) entry which is preliminary data.</text>
</comment>
<keyword evidence="2 4" id="KW-0472">Membrane</keyword>
<dbReference type="Gene3D" id="2.60.450.10">
    <property type="entry name" value="Lipopolysaccharide (LPS) transport protein A like domain"/>
    <property type="match status" value="1"/>
</dbReference>
<dbReference type="AlphaFoldDB" id="A0A3R8SRH7"/>
<dbReference type="NCBIfam" id="NF002997">
    <property type="entry name" value="PRK03761.1"/>
    <property type="match status" value="1"/>
</dbReference>
<dbReference type="STRING" id="1263831.F543_9000"/>
<dbReference type="EMBL" id="RRUC01000015">
    <property type="protein sequence ID" value="RRN04630.1"/>
    <property type="molecule type" value="Genomic_DNA"/>
</dbReference>
<comment type="subunit">
    <text evidence="4">Component of the lipopolysaccharide transport and assembly complex. Interacts with LptE and LptA.</text>
</comment>
<dbReference type="InterPro" id="IPR007543">
    <property type="entry name" value="LptD_C"/>
</dbReference>
<proteinExistence type="inferred from homology"/>
<reference evidence="7 8" key="1">
    <citation type="submission" date="2018-11" db="EMBL/GenBank/DDBJ databases">
        <title>Whole genome sequence of Bibersteinia trehalosi strain OADDL-BT1 an multidrug resistant pathogen isolate.</title>
        <authorList>
            <person name="Couger M."/>
            <person name="Ramachandran A."/>
        </authorList>
    </citation>
    <scope>NUCLEOTIDE SEQUENCE [LARGE SCALE GENOMIC DNA]</scope>
    <source>
        <strain evidence="7 8">OADDL-BT1</strain>
    </source>
</reference>
<dbReference type="InterPro" id="IPR050218">
    <property type="entry name" value="LptD"/>
</dbReference>
<accession>A0A3R8SRH7</accession>
<feature type="chain" id="PRO_5018799949" description="LPS-assembly protein LptD" evidence="4">
    <location>
        <begin position="29"/>
        <end position="782"/>
    </location>
</feature>
<dbReference type="PANTHER" id="PTHR30189:SF1">
    <property type="entry name" value="LPS-ASSEMBLY PROTEIN LPTD"/>
    <property type="match status" value="1"/>
</dbReference>
<name>A0A3R8SRH7_BIBTR</name>
<feature type="domain" description="LptD C-terminal" evidence="6">
    <location>
        <begin position="302"/>
        <end position="688"/>
    </location>
</feature>
<dbReference type="GO" id="GO:0009279">
    <property type="term" value="C:cell outer membrane"/>
    <property type="evidence" value="ECO:0007669"/>
    <property type="project" value="UniProtKB-SubCell"/>
</dbReference>
<evidence type="ECO:0000313" key="8">
    <source>
        <dbReference type="Proteomes" id="UP000276010"/>
    </source>
</evidence>
<dbReference type="Pfam" id="PF04453">
    <property type="entry name" value="LptD"/>
    <property type="match status" value="1"/>
</dbReference>
<feature type="domain" description="Organic solvent tolerance-like N-terminal" evidence="5">
    <location>
        <begin position="56"/>
        <end position="190"/>
    </location>
</feature>
<evidence type="ECO:0000256" key="1">
    <source>
        <dbReference type="ARBA" id="ARBA00022729"/>
    </source>
</evidence>
<evidence type="ECO:0000256" key="3">
    <source>
        <dbReference type="ARBA" id="ARBA00023237"/>
    </source>
</evidence>
<comment type="similarity">
    <text evidence="4">Belongs to the LptD family.</text>
</comment>
<evidence type="ECO:0000259" key="5">
    <source>
        <dbReference type="Pfam" id="PF03968"/>
    </source>
</evidence>
<sequence precursor="true">MERRMKRYPYSLLSIAVAAACYSSQAAADLRSQCLIGVPHFSGEVVQGEQTQMPIYIEADRAVINQPHDATYSGEVSIQQGNRSIFADEVRVEQHGEMARMAYLRGNFDYRDNLINAKGQDASFDLTSKNADLSHAEYQLVGRQGRGHAQSVSVSEETRVLKNATYTACLPDDNAWSLEAKEMVQHVKEEYAELWHAKFRVLDVPVFYSPYLQFPIGDRRRSGLLLPTNVGHSSRDGYSYGQPIYWNIAPNMDATFTPTYYSKRGWQLSPEFRYLTVLGEGKVAAEYMNKDRLDEWTDKGRSRHLLFWQHKINFLSNWRFSADYTRVSDRRYFSDFDSEYGNSTDGYATQNFKLGYYQPNYNVSIAAKKFQTFDESGVKPYRVFPQIEFNYYQNDLVKHGDFRFFSQLSHFANDSKEMPTAWRLHAEPMLNFPFANRYGSINLETKLYATHYWQKSGEGDNAEQVERRVSRVLPQVKVDFKTILEAEKQIFNGFTQILEPRVQYLYRPYKDQQNIGSKRQDHLGLGYDSALLQQDYYSLFNDRRYSGLDRIASANQTTVGATTRFFSDKTGAEVFNFSAGQIYYFNPSKIDDISENSTAKRSSSWSLEANWKFHPKWNWHGSYQYDTRLNESSLANMSLQFKPKENNLIQLNYRFASKNYINQNLSTNRYDQDIKQLGGVVGWELTDKVSMMVSHYHDIALKKPVESQLSLTYNTCCWSANLYAARRLTATPTGRSDTINDFYYDNRFGVNFELRFGGNYSSGVPRMLKRGMIPYTQAFNIN</sequence>
<dbReference type="GO" id="GO:0015920">
    <property type="term" value="P:lipopolysaccharide transport"/>
    <property type="evidence" value="ECO:0007669"/>
    <property type="project" value="InterPro"/>
</dbReference>
<comment type="caution">
    <text evidence="4">Lacks conserved residue(s) required for the propagation of feature annotation.</text>
</comment>
<dbReference type="PROSITE" id="PS51257">
    <property type="entry name" value="PROKAR_LIPOPROTEIN"/>
    <property type="match status" value="1"/>
</dbReference>
<dbReference type="GO" id="GO:1990351">
    <property type="term" value="C:transporter complex"/>
    <property type="evidence" value="ECO:0007669"/>
    <property type="project" value="TreeGrafter"/>
</dbReference>
<dbReference type="Pfam" id="PF03968">
    <property type="entry name" value="LptD_N"/>
    <property type="match status" value="1"/>
</dbReference>
<dbReference type="HAMAP" id="MF_01411">
    <property type="entry name" value="LPS_assembly_LptD"/>
    <property type="match status" value="1"/>
</dbReference>
<dbReference type="InterPro" id="IPR020889">
    <property type="entry name" value="LipoPS_assembly_LptD"/>
</dbReference>
<protein>
    <recommendedName>
        <fullName evidence="4">LPS-assembly protein LptD</fullName>
    </recommendedName>
</protein>
<dbReference type="GO" id="GO:0043165">
    <property type="term" value="P:Gram-negative-bacterium-type cell outer membrane assembly"/>
    <property type="evidence" value="ECO:0007669"/>
    <property type="project" value="UniProtKB-UniRule"/>
</dbReference>
<evidence type="ECO:0000256" key="2">
    <source>
        <dbReference type="ARBA" id="ARBA00023136"/>
    </source>
</evidence>
<dbReference type="InterPro" id="IPR005653">
    <property type="entry name" value="OstA-like_N"/>
</dbReference>